<protein>
    <submittedName>
        <fullName evidence="1">DUF4299 domain-containing protein</fullName>
    </submittedName>
</protein>
<sequence length="240" mass="27712">MAFTLVINSKGLFGKVKSIQMAELLKNCGLKYGSNNEFYILEDDKMNQNTAVLYNAKRTGRGIFFDGSRIADGQVTISYNIPTTKTEIHDFIQVAREIERQFKKASFYCTEEKRNYTIDELENKEEAMAAFSLESLHRFCNDQEMKQCILTLALYPWFMEPEKREYYKTCPDLDDFEETIHELQAGDFYYAKPSLMKNKNDGKVLAVYTLTDECASIFPMDAKAFLNLDGIQVDEILIMS</sequence>
<dbReference type="RefSeq" id="WP_262574809.1">
    <property type="nucleotide sequence ID" value="NZ_JAOQKJ010000007.1"/>
</dbReference>
<evidence type="ECO:0000313" key="1">
    <source>
        <dbReference type="EMBL" id="MCU6744718.1"/>
    </source>
</evidence>
<dbReference type="EMBL" id="JAOQKJ010000007">
    <property type="protein sequence ID" value="MCU6744718.1"/>
    <property type="molecule type" value="Genomic_DNA"/>
</dbReference>
<reference evidence="1 2" key="1">
    <citation type="journal article" date="2021" name="ISME Commun">
        <title>Automated analysis of genomic sequences facilitates high-throughput and comprehensive description of bacteria.</title>
        <authorList>
            <person name="Hitch T.C.A."/>
        </authorList>
    </citation>
    <scope>NUCLEOTIDE SEQUENCE [LARGE SCALE GENOMIC DNA]</scope>
    <source>
        <strain evidence="1 2">Sanger_18</strain>
    </source>
</reference>
<keyword evidence="2" id="KW-1185">Reference proteome</keyword>
<comment type="caution">
    <text evidence="1">The sequence shown here is derived from an EMBL/GenBank/DDBJ whole genome shotgun (WGS) entry which is preliminary data.</text>
</comment>
<proteinExistence type="predicted"/>
<dbReference type="Proteomes" id="UP001652432">
    <property type="component" value="Unassembled WGS sequence"/>
</dbReference>
<accession>A0ABT2T389</accession>
<name>A0ABT2T389_9FIRM</name>
<gene>
    <name evidence="1" type="ORF">OCV77_09445</name>
</gene>
<evidence type="ECO:0000313" key="2">
    <source>
        <dbReference type="Proteomes" id="UP001652432"/>
    </source>
</evidence>
<organism evidence="1 2">
    <name type="scientific">Suilimivivens aceti</name>
    <dbReference type="NCBI Taxonomy" id="2981774"/>
    <lineage>
        <taxon>Bacteria</taxon>
        <taxon>Bacillati</taxon>
        <taxon>Bacillota</taxon>
        <taxon>Clostridia</taxon>
        <taxon>Lachnospirales</taxon>
        <taxon>Lachnospiraceae</taxon>
        <taxon>Suilimivivens</taxon>
    </lineage>
</organism>